<dbReference type="AlphaFoldDB" id="J9GN70"/>
<proteinExistence type="predicted"/>
<dbReference type="EMBL" id="AMCI01002992">
    <property type="protein sequence ID" value="EJX01335.1"/>
    <property type="molecule type" value="Genomic_DNA"/>
</dbReference>
<sequence length="42" mass="4468">MSLPKMKDYFLASASVMGSFTTLAAILAKNTPVCAVFCIIRG</sequence>
<reference evidence="1" key="1">
    <citation type="journal article" date="2012" name="PLoS ONE">
        <title>Gene sets for utilization of primary and secondary nutrition supplies in the distal gut of endangered iberian lynx.</title>
        <authorList>
            <person name="Alcaide M."/>
            <person name="Messina E."/>
            <person name="Richter M."/>
            <person name="Bargiela R."/>
            <person name="Peplies J."/>
            <person name="Huws S.A."/>
            <person name="Newbold C.J."/>
            <person name="Golyshin P.N."/>
            <person name="Simon M.A."/>
            <person name="Lopez G."/>
            <person name="Yakimov M.M."/>
            <person name="Ferrer M."/>
        </authorList>
    </citation>
    <scope>NUCLEOTIDE SEQUENCE</scope>
</reference>
<name>J9GN70_9ZZZZ</name>
<evidence type="ECO:0000313" key="1">
    <source>
        <dbReference type="EMBL" id="EJX01335.1"/>
    </source>
</evidence>
<comment type="caution">
    <text evidence="1">The sequence shown here is derived from an EMBL/GenBank/DDBJ whole genome shotgun (WGS) entry which is preliminary data.</text>
</comment>
<protein>
    <submittedName>
        <fullName evidence="1">Secreted protein</fullName>
    </submittedName>
</protein>
<gene>
    <name evidence="1" type="ORF">EVA_10560</name>
</gene>
<organism evidence="1">
    <name type="scientific">gut metagenome</name>
    <dbReference type="NCBI Taxonomy" id="749906"/>
    <lineage>
        <taxon>unclassified sequences</taxon>
        <taxon>metagenomes</taxon>
        <taxon>organismal metagenomes</taxon>
    </lineage>
</organism>
<accession>J9GN70</accession>